<dbReference type="PANTHER" id="PTHR15162">
    <property type="entry name" value="ASPARTOACYLASE"/>
    <property type="match status" value="1"/>
</dbReference>
<evidence type="ECO:0000256" key="1">
    <source>
        <dbReference type="ARBA" id="ARBA00001947"/>
    </source>
</evidence>
<dbReference type="GO" id="GO:0005829">
    <property type="term" value="C:cytosol"/>
    <property type="evidence" value="ECO:0007669"/>
    <property type="project" value="TreeGrafter"/>
</dbReference>
<dbReference type="SUPFAM" id="SSF53187">
    <property type="entry name" value="Zn-dependent exopeptidases"/>
    <property type="match status" value="1"/>
</dbReference>
<proteinExistence type="predicted"/>
<dbReference type="Gene3D" id="3.40.630.10">
    <property type="entry name" value="Zn peptidases"/>
    <property type="match status" value="1"/>
</dbReference>
<dbReference type="AlphaFoldDB" id="A0A2J8SPD2"/>
<dbReference type="GO" id="GO:0016811">
    <property type="term" value="F:hydrolase activity, acting on carbon-nitrogen (but not peptide) bonds, in linear amides"/>
    <property type="evidence" value="ECO:0007669"/>
    <property type="project" value="TreeGrafter"/>
</dbReference>
<gene>
    <name evidence="6" type="ORF">CR201_G0041483</name>
</gene>
<reference evidence="6" key="1">
    <citation type="submission" date="2017-12" db="EMBL/GenBank/DDBJ databases">
        <title>High-resolution comparative analysis of great ape genomes.</title>
        <authorList>
            <person name="Pollen A."/>
            <person name="Hastie A."/>
            <person name="Hormozdiari F."/>
            <person name="Dougherty M."/>
            <person name="Liu R."/>
            <person name="Chaisson M."/>
            <person name="Hoppe E."/>
            <person name="Hill C."/>
            <person name="Pang A."/>
            <person name="Hillier L."/>
            <person name="Baker C."/>
            <person name="Armstrong J."/>
            <person name="Shendure J."/>
            <person name="Paten B."/>
            <person name="Wilson R."/>
            <person name="Chao H."/>
            <person name="Schneider V."/>
            <person name="Ventura M."/>
            <person name="Kronenberg Z."/>
            <person name="Murali S."/>
            <person name="Gordon D."/>
            <person name="Cantsilieris S."/>
            <person name="Munson K."/>
            <person name="Nelson B."/>
            <person name="Raja A."/>
            <person name="Underwood J."/>
            <person name="Diekhans M."/>
            <person name="Fiddes I."/>
            <person name="Haussler D."/>
            <person name="Eichler E."/>
        </authorList>
    </citation>
    <scope>NUCLEOTIDE SEQUENCE [LARGE SCALE GENOMIC DNA]</scope>
    <source>
        <strain evidence="6">Susie</strain>
    </source>
</reference>
<evidence type="ECO:0000256" key="2">
    <source>
        <dbReference type="ARBA" id="ARBA00022723"/>
    </source>
</evidence>
<keyword evidence="4" id="KW-0862">Zinc</keyword>
<dbReference type="GO" id="GO:0046872">
    <property type="term" value="F:metal ion binding"/>
    <property type="evidence" value="ECO:0007669"/>
    <property type="project" value="UniProtKB-KW"/>
</dbReference>
<accession>A0A2J8SPD2</accession>
<evidence type="ECO:0000313" key="6">
    <source>
        <dbReference type="EMBL" id="PNJ22609.1"/>
    </source>
</evidence>
<dbReference type="EMBL" id="NDHI03003557">
    <property type="protein sequence ID" value="PNJ22609.1"/>
    <property type="molecule type" value="Genomic_DNA"/>
</dbReference>
<comment type="caution">
    <text evidence="6">The sequence shown here is derived from an EMBL/GenBank/DDBJ whole genome shotgun (WGS) entry which is preliminary data.</text>
</comment>
<evidence type="ECO:0000256" key="3">
    <source>
        <dbReference type="ARBA" id="ARBA00022801"/>
    </source>
</evidence>
<evidence type="ECO:0000259" key="5">
    <source>
        <dbReference type="Pfam" id="PF24827"/>
    </source>
</evidence>
<organism evidence="6">
    <name type="scientific">Pongo abelii</name>
    <name type="common">Sumatran orangutan</name>
    <name type="synonym">Pongo pygmaeus abelii</name>
    <dbReference type="NCBI Taxonomy" id="9601"/>
    <lineage>
        <taxon>Eukaryota</taxon>
        <taxon>Metazoa</taxon>
        <taxon>Chordata</taxon>
        <taxon>Craniata</taxon>
        <taxon>Vertebrata</taxon>
        <taxon>Euteleostomi</taxon>
        <taxon>Mammalia</taxon>
        <taxon>Eutheria</taxon>
        <taxon>Euarchontoglires</taxon>
        <taxon>Primates</taxon>
        <taxon>Haplorrhini</taxon>
        <taxon>Catarrhini</taxon>
        <taxon>Hominidae</taxon>
        <taxon>Pongo</taxon>
    </lineage>
</organism>
<sequence>MSSCHIAEEPIQKVAIFGGTHGNELTGVFLVKHWLENGAEIQRTGLEQKNVRRFAI</sequence>
<comment type="cofactor">
    <cofactor evidence="1">
        <name>Zn(2+)</name>
        <dbReference type="ChEBI" id="CHEBI:29105"/>
    </cofactor>
</comment>
<dbReference type="Pfam" id="PF24827">
    <property type="entry name" value="AstE_AspA_cat"/>
    <property type="match status" value="1"/>
</dbReference>
<protein>
    <submittedName>
        <fullName evidence="6">ASPA isoform 4</fullName>
    </submittedName>
</protein>
<dbReference type="GO" id="GO:0016788">
    <property type="term" value="F:hydrolase activity, acting on ester bonds"/>
    <property type="evidence" value="ECO:0007669"/>
    <property type="project" value="InterPro"/>
</dbReference>
<dbReference type="InterPro" id="IPR050178">
    <property type="entry name" value="AspA/AstE_fam"/>
</dbReference>
<name>A0A2J8SPD2_PONAB</name>
<dbReference type="InterPro" id="IPR055438">
    <property type="entry name" value="AstE_AspA_cat"/>
</dbReference>
<feature type="domain" description="Succinylglutamate desuccinylase/Aspartoacylase catalytic" evidence="5">
    <location>
        <begin position="11"/>
        <end position="46"/>
    </location>
</feature>
<dbReference type="PANTHER" id="PTHR15162:SF9">
    <property type="entry name" value="ASPARTOACYLASE"/>
    <property type="match status" value="1"/>
</dbReference>
<evidence type="ECO:0000256" key="4">
    <source>
        <dbReference type="ARBA" id="ARBA00022833"/>
    </source>
</evidence>
<keyword evidence="3" id="KW-0378">Hydrolase</keyword>
<keyword evidence="2" id="KW-0479">Metal-binding</keyword>